<evidence type="ECO:0000256" key="2">
    <source>
        <dbReference type="ARBA" id="ARBA00023315"/>
    </source>
</evidence>
<gene>
    <name evidence="5" type="primary">ydaF_3</name>
    <name evidence="5" type="ORF">MSP8886_02153</name>
</gene>
<evidence type="ECO:0000256" key="3">
    <source>
        <dbReference type="ARBA" id="ARBA00038502"/>
    </source>
</evidence>
<dbReference type="SUPFAM" id="SSF54909">
    <property type="entry name" value="Dimeric alpha+beta barrel"/>
    <property type="match status" value="1"/>
</dbReference>
<dbReference type="RefSeq" id="WP_083200928.1">
    <property type="nucleotide sequence ID" value="NZ_FLOB01000004.1"/>
</dbReference>
<evidence type="ECO:0000256" key="1">
    <source>
        <dbReference type="ARBA" id="ARBA00022679"/>
    </source>
</evidence>
<evidence type="ECO:0000313" key="6">
    <source>
        <dbReference type="Proteomes" id="UP000092544"/>
    </source>
</evidence>
<dbReference type="Gene3D" id="3.40.630.30">
    <property type="match status" value="1"/>
</dbReference>
<dbReference type="GO" id="GO:0008999">
    <property type="term" value="F:protein-N-terminal-alanine acetyltransferase activity"/>
    <property type="evidence" value="ECO:0007669"/>
    <property type="project" value="TreeGrafter"/>
</dbReference>
<keyword evidence="6" id="KW-1185">Reference proteome</keyword>
<evidence type="ECO:0000259" key="4">
    <source>
        <dbReference type="PROSITE" id="PS51186"/>
    </source>
</evidence>
<dbReference type="EMBL" id="FLOB01000004">
    <property type="protein sequence ID" value="SBS31541.1"/>
    <property type="molecule type" value="Genomic_DNA"/>
</dbReference>
<dbReference type="Proteomes" id="UP000092544">
    <property type="component" value="Unassembled WGS sequence"/>
</dbReference>
<dbReference type="InterPro" id="IPR051531">
    <property type="entry name" value="N-acetyltransferase"/>
</dbReference>
<accession>A0A1A8TEX4</accession>
<dbReference type="InterPro" id="IPR000182">
    <property type="entry name" value="GNAT_dom"/>
</dbReference>
<dbReference type="EC" id="2.3.1.-" evidence="5"/>
<name>A0A1A8TEX4_9GAMM</name>
<evidence type="ECO:0000313" key="5">
    <source>
        <dbReference type="EMBL" id="SBS31541.1"/>
    </source>
</evidence>
<dbReference type="GO" id="GO:0005737">
    <property type="term" value="C:cytoplasm"/>
    <property type="evidence" value="ECO:0007669"/>
    <property type="project" value="TreeGrafter"/>
</dbReference>
<dbReference type="PANTHER" id="PTHR43792">
    <property type="entry name" value="GNAT FAMILY, PUTATIVE (AFU_ORTHOLOGUE AFUA_3G00765)-RELATED-RELATED"/>
    <property type="match status" value="1"/>
</dbReference>
<keyword evidence="2 5" id="KW-0012">Acyltransferase</keyword>
<dbReference type="InterPro" id="IPR016181">
    <property type="entry name" value="Acyl_CoA_acyltransferase"/>
</dbReference>
<protein>
    <submittedName>
        <fullName evidence="5">Putative ribosomal N-acetyltransferase YdaF</fullName>
        <ecNumber evidence="5">2.3.1.-</ecNumber>
    </submittedName>
</protein>
<keyword evidence="1 5" id="KW-0808">Transferase</keyword>
<sequence length="295" mass="34480">MTFLPSFKPPYYAVVLTSTLLLDDMSYHVMMSKLSDQAKVESGFLGEEKYDGESSIFITYWSDRKYAEAWKENKVLNRVLYLGEQFWFQSHALRLMEVLDDRLFIQSQAPDYASRFPYIETERGILKVLDRSQVSLLQQYVQQEKDFFAPWEPERSESYYSLEVCQLRVEEMRRNFLEDKAVTLCFLTKDEQRILGYANYSNIVRGVFEACHLGYSLREGEQGKGLMHEALTAGNEYMHKQSGIHRIQANYMPRNEKSAAVLARLGFVKEGMARDYLKINGQWEDHVLTSLVFSH</sequence>
<dbReference type="Gene3D" id="3.30.70.100">
    <property type="match status" value="1"/>
</dbReference>
<dbReference type="PROSITE" id="PS51186">
    <property type="entry name" value="GNAT"/>
    <property type="match status" value="1"/>
</dbReference>
<comment type="similarity">
    <text evidence="3">Belongs to the acetyltransferase family. RimJ subfamily.</text>
</comment>
<dbReference type="InterPro" id="IPR011008">
    <property type="entry name" value="Dimeric_a/b-barrel"/>
</dbReference>
<reference evidence="5 6" key="1">
    <citation type="submission" date="2016-06" db="EMBL/GenBank/DDBJ databases">
        <authorList>
            <person name="Kjaerup R.B."/>
            <person name="Dalgaard T.S."/>
            <person name="Juul-Madsen H.R."/>
        </authorList>
    </citation>
    <scope>NUCLEOTIDE SEQUENCE [LARGE SCALE GENOMIC DNA]</scope>
    <source>
        <strain evidence="5 6">CECT 8886</strain>
    </source>
</reference>
<feature type="domain" description="N-acetyltransferase" evidence="4">
    <location>
        <begin position="146"/>
        <end position="289"/>
    </location>
</feature>
<dbReference type="PANTHER" id="PTHR43792:SF8">
    <property type="entry name" value="[RIBOSOMAL PROTEIN US5]-ALANINE N-ACETYLTRANSFERASE"/>
    <property type="match status" value="1"/>
</dbReference>
<dbReference type="AlphaFoldDB" id="A0A1A8TEX4"/>
<dbReference type="SUPFAM" id="SSF55729">
    <property type="entry name" value="Acyl-CoA N-acyltransferases (Nat)"/>
    <property type="match status" value="1"/>
</dbReference>
<organism evidence="5 6">
    <name type="scientific">Marinomonas spartinae</name>
    <dbReference type="NCBI Taxonomy" id="1792290"/>
    <lineage>
        <taxon>Bacteria</taxon>
        <taxon>Pseudomonadati</taxon>
        <taxon>Pseudomonadota</taxon>
        <taxon>Gammaproteobacteria</taxon>
        <taxon>Oceanospirillales</taxon>
        <taxon>Oceanospirillaceae</taxon>
        <taxon>Marinomonas</taxon>
    </lineage>
</organism>
<dbReference type="STRING" id="1792290.MSP8886_02153"/>
<dbReference type="OrthoDB" id="9801669at2"/>
<proteinExistence type="inferred from homology"/>
<dbReference type="Pfam" id="PF13302">
    <property type="entry name" value="Acetyltransf_3"/>
    <property type="match status" value="1"/>
</dbReference>